<keyword evidence="3 5" id="KW-0175">Coiled coil</keyword>
<evidence type="ECO:0000256" key="6">
    <source>
        <dbReference type="SAM" id="MobiDB-lite"/>
    </source>
</evidence>
<dbReference type="AlphaFoldDB" id="A0A7J5BBY1"/>
<name>A0A7J5BBY1_9MICO</name>
<dbReference type="OrthoDB" id="370725at2"/>
<accession>A0A7J5BBY1</accession>
<protein>
    <submittedName>
        <fullName evidence="8">DNA recombination protein RmuC</fullName>
    </submittedName>
</protein>
<evidence type="ECO:0000256" key="1">
    <source>
        <dbReference type="ARBA" id="ARBA00003416"/>
    </source>
</evidence>
<keyword evidence="7" id="KW-0472">Membrane</keyword>
<evidence type="ECO:0000256" key="3">
    <source>
        <dbReference type="ARBA" id="ARBA00023054"/>
    </source>
</evidence>
<evidence type="ECO:0000256" key="7">
    <source>
        <dbReference type="SAM" id="Phobius"/>
    </source>
</evidence>
<evidence type="ECO:0000256" key="2">
    <source>
        <dbReference type="ARBA" id="ARBA00009840"/>
    </source>
</evidence>
<evidence type="ECO:0000313" key="9">
    <source>
        <dbReference type="Proteomes" id="UP000433493"/>
    </source>
</evidence>
<dbReference type="GO" id="GO:0006310">
    <property type="term" value="P:DNA recombination"/>
    <property type="evidence" value="ECO:0007669"/>
    <property type="project" value="UniProtKB-KW"/>
</dbReference>
<reference evidence="8 9" key="1">
    <citation type="submission" date="2019-09" db="EMBL/GenBank/DDBJ databases">
        <title>Phylogeny of genus Pseudoclavibacter and closely related genus.</title>
        <authorList>
            <person name="Li Y."/>
        </authorList>
    </citation>
    <scope>NUCLEOTIDE SEQUENCE [LARGE SCALE GENOMIC DNA]</scope>
    <source>
        <strain evidence="8 9">KCTC 13959</strain>
    </source>
</reference>
<comment type="caution">
    <text evidence="8">The sequence shown here is derived from an EMBL/GenBank/DDBJ whole genome shotgun (WGS) entry which is preliminary data.</text>
</comment>
<evidence type="ECO:0000256" key="4">
    <source>
        <dbReference type="ARBA" id="ARBA00023172"/>
    </source>
</evidence>
<sequence length="388" mass="42738">METAWIFLALIIGVALGLAGCYFVFRSRLADSANRATSAEARAGELRQQLELQQRQHTSQEQVLRELAPVREELGRMRGTVRELEQERNELHGKISEQLRVQAQADAELRASTEQLASALRSNTERGNWGEAQLRNLLESAGMLEHVDFDLQQQFTTEDATLRPDALVHLPGEHALIIDSKAPMSRYLEAMQIPTPGTEADQKLRKQLLHEHARTVRGHVDALRNRDYPAAVTGSPRLVIAYLPSESALSAAVSADPMLLDYAFGKNVALASPVTLWAILRAVAAAWQQERVTESVSEVLELSAQLYTRLGTAAGHLAKLGKQLRGSVEAYDSLVGSLETRVFPTARKLGEFDAAAKPLQKSVTVEKTPRPLSAPEFTELGEAEQARV</sequence>
<dbReference type="RefSeq" id="WP_158052319.1">
    <property type="nucleotide sequence ID" value="NZ_WBKB01000004.1"/>
</dbReference>
<dbReference type="PANTHER" id="PTHR30563">
    <property type="entry name" value="DNA RECOMBINATION PROTEIN RMUC"/>
    <property type="match status" value="1"/>
</dbReference>
<dbReference type="EMBL" id="WBKB01000004">
    <property type="protein sequence ID" value="KAB1643270.1"/>
    <property type="molecule type" value="Genomic_DNA"/>
</dbReference>
<feature type="coiled-coil region" evidence="5">
    <location>
        <begin position="29"/>
        <end position="101"/>
    </location>
</feature>
<proteinExistence type="inferred from homology"/>
<dbReference type="Pfam" id="PF02646">
    <property type="entry name" value="RmuC"/>
    <property type="match status" value="1"/>
</dbReference>
<keyword evidence="4" id="KW-0233">DNA recombination</keyword>
<keyword evidence="9" id="KW-1185">Reference proteome</keyword>
<dbReference type="Proteomes" id="UP000433493">
    <property type="component" value="Unassembled WGS sequence"/>
</dbReference>
<evidence type="ECO:0000256" key="5">
    <source>
        <dbReference type="SAM" id="Coils"/>
    </source>
</evidence>
<feature type="transmembrane region" description="Helical" evidence="7">
    <location>
        <begin position="6"/>
        <end position="25"/>
    </location>
</feature>
<dbReference type="PANTHER" id="PTHR30563:SF0">
    <property type="entry name" value="DNA RECOMBINATION PROTEIN RMUC"/>
    <property type="match status" value="1"/>
</dbReference>
<comment type="function">
    <text evidence="1">Involved in DNA recombination.</text>
</comment>
<feature type="region of interest" description="Disordered" evidence="6">
    <location>
        <begin position="363"/>
        <end position="388"/>
    </location>
</feature>
<organism evidence="8 9">
    <name type="scientific">Gulosibacter chungangensis</name>
    <dbReference type="NCBI Taxonomy" id="979746"/>
    <lineage>
        <taxon>Bacteria</taxon>
        <taxon>Bacillati</taxon>
        <taxon>Actinomycetota</taxon>
        <taxon>Actinomycetes</taxon>
        <taxon>Micrococcales</taxon>
        <taxon>Microbacteriaceae</taxon>
        <taxon>Gulosibacter</taxon>
    </lineage>
</organism>
<evidence type="ECO:0000313" key="8">
    <source>
        <dbReference type="EMBL" id="KAB1643270.1"/>
    </source>
</evidence>
<gene>
    <name evidence="8" type="ORF">F8O05_08635</name>
</gene>
<keyword evidence="7" id="KW-0812">Transmembrane</keyword>
<comment type="similarity">
    <text evidence="2">Belongs to the RmuC family.</text>
</comment>
<keyword evidence="7" id="KW-1133">Transmembrane helix</keyword>
<dbReference type="InterPro" id="IPR003798">
    <property type="entry name" value="DNA_recombination_RmuC"/>
</dbReference>